<evidence type="ECO:0000256" key="1">
    <source>
        <dbReference type="SAM" id="MobiDB-lite"/>
    </source>
</evidence>
<feature type="compositionally biased region" description="Polar residues" evidence="1">
    <location>
        <begin position="408"/>
        <end position="418"/>
    </location>
</feature>
<sequence length="843" mass="94800">MHTANAPFSWGTSINIPMPAGAQEAIAQWPSLRFSPVGLYDLCRHLGALPHTPSIYNLYKRRFDLADMAWFAQGSATKTDIIQKNKFHSEFEALRDDTPSGDLGTDARSKLRVFAIHVAGTTRPGSPKDPQYVKANVFFPDHLLREEPHLRTVLGNMVQQFIVEVGIPTIMRYEHCTAKLFKLKQTSATNVRPLMQHGDFPTASPPGSCNFVFHGHPLTIVSSAPGPSSQPAPAPADDDDDDEYLVDEYTSSQVRMANYLQQVAEMKMEITQYKTILGDKEKELEECRIQISELTLRVSALMGEHDEDSSDRFSTTESSISSTTAFSNPTLILNTHRPSPNVTIRLSRPQSPATPTSCRVASPFSTPSRRTPTAAASRLGPISQRSPLPGFQNSGQGGPSQVPHGGPSDNTGDPRSSATTEEYVTFLAEYSLSAQATAIMVVAQHVLMFSWRGVLLRVGISEQVAEIDEEVRRWKATTLNLATELGRRFDKKPCYFLDLFFQGGVHLVKKQNKPNVHNAYVRMKADTLRDQGEVPTLEVLHRQEFKDEYNALTEAERAELVASHQDSNLDRHRKRPTAKSRIQDIMHTLKNIKMMLQSLNMRVGVEAFFCVVRNTPDYHMDPIWFFTSKAMKNYMPIAVPIRTACDFSHVGTKLEAFAIASCDTINLNRTSKQKADDMKRQIRDKINQMLMDITDNEQATMQYVNYEELVVQRYSVELVGWTCEKFINPSELSTSLPPLRRLLDAINNQECKFVKLTPLQLKKRRAEQQKKIDEGVISVKTRKPRKDKGTKRKRKGDDSGDTESDKENAGRSEEPQQKKRQKKTATSKETIEPQVENKGANSV</sequence>
<evidence type="ECO:0000313" key="3">
    <source>
        <dbReference type="Proteomes" id="UP001148786"/>
    </source>
</evidence>
<dbReference type="EMBL" id="JANKHO010001454">
    <property type="protein sequence ID" value="KAJ3501325.1"/>
    <property type="molecule type" value="Genomic_DNA"/>
</dbReference>
<reference evidence="2" key="1">
    <citation type="submission" date="2022-07" db="EMBL/GenBank/DDBJ databases">
        <title>Genome Sequence of Agrocybe chaxingu.</title>
        <authorList>
            <person name="Buettner E."/>
        </authorList>
    </citation>
    <scope>NUCLEOTIDE SEQUENCE</scope>
    <source>
        <strain evidence="2">MP-N11</strain>
    </source>
</reference>
<comment type="caution">
    <text evidence="2">The sequence shown here is derived from an EMBL/GenBank/DDBJ whole genome shotgun (WGS) entry which is preliminary data.</text>
</comment>
<feature type="region of interest" description="Disordered" evidence="1">
    <location>
        <begin position="222"/>
        <end position="243"/>
    </location>
</feature>
<proteinExistence type="predicted"/>
<feature type="region of interest" description="Disordered" evidence="1">
    <location>
        <begin position="304"/>
        <end position="418"/>
    </location>
</feature>
<protein>
    <submittedName>
        <fullName evidence="2">Uncharacterized protein</fullName>
    </submittedName>
</protein>
<feature type="compositionally biased region" description="Polar residues" evidence="1">
    <location>
        <begin position="328"/>
        <end position="371"/>
    </location>
</feature>
<dbReference type="Proteomes" id="UP001148786">
    <property type="component" value="Unassembled WGS sequence"/>
</dbReference>
<feature type="compositionally biased region" description="Low complexity" evidence="1">
    <location>
        <begin position="312"/>
        <end position="327"/>
    </location>
</feature>
<feature type="compositionally biased region" description="Polar residues" evidence="1">
    <location>
        <begin position="383"/>
        <end position="394"/>
    </location>
</feature>
<name>A0A9W8MRA2_9AGAR</name>
<dbReference type="OrthoDB" id="3048720at2759"/>
<evidence type="ECO:0000313" key="2">
    <source>
        <dbReference type="EMBL" id="KAJ3501325.1"/>
    </source>
</evidence>
<organism evidence="2 3">
    <name type="scientific">Agrocybe chaxingu</name>
    <dbReference type="NCBI Taxonomy" id="84603"/>
    <lineage>
        <taxon>Eukaryota</taxon>
        <taxon>Fungi</taxon>
        <taxon>Dikarya</taxon>
        <taxon>Basidiomycota</taxon>
        <taxon>Agaricomycotina</taxon>
        <taxon>Agaricomycetes</taxon>
        <taxon>Agaricomycetidae</taxon>
        <taxon>Agaricales</taxon>
        <taxon>Agaricineae</taxon>
        <taxon>Strophariaceae</taxon>
        <taxon>Agrocybe</taxon>
    </lineage>
</organism>
<keyword evidence="3" id="KW-1185">Reference proteome</keyword>
<feature type="compositionally biased region" description="Basic residues" evidence="1">
    <location>
        <begin position="780"/>
        <end position="794"/>
    </location>
</feature>
<accession>A0A9W8MRA2</accession>
<feature type="region of interest" description="Disordered" evidence="1">
    <location>
        <begin position="764"/>
        <end position="843"/>
    </location>
</feature>
<dbReference type="AlphaFoldDB" id="A0A9W8MRA2"/>
<feature type="compositionally biased region" description="Basic and acidic residues" evidence="1">
    <location>
        <begin position="795"/>
        <end position="817"/>
    </location>
</feature>
<gene>
    <name evidence="2" type="ORF">NLJ89_g9385</name>
</gene>